<evidence type="ECO:0000256" key="1">
    <source>
        <dbReference type="ARBA" id="ARBA00022679"/>
    </source>
</evidence>
<evidence type="ECO:0000256" key="6">
    <source>
        <dbReference type="ARBA" id="ARBA00022918"/>
    </source>
</evidence>
<keyword evidence="6" id="KW-0695">RNA-directed DNA polymerase</keyword>
<evidence type="ECO:0000259" key="8">
    <source>
        <dbReference type="Pfam" id="PF17917"/>
    </source>
</evidence>
<gene>
    <name evidence="9" type="ORF">AMECASPLE_038107</name>
</gene>
<keyword evidence="4" id="KW-0255">Endonuclease</keyword>
<keyword evidence="5" id="KW-0378">Hydrolase</keyword>
<name>A0ABV0YJU6_9TELE</name>
<dbReference type="EMBL" id="JAHRIP010035028">
    <property type="protein sequence ID" value="MEQ2293895.1"/>
    <property type="molecule type" value="Genomic_DNA"/>
</dbReference>
<feature type="region of interest" description="Disordered" evidence="7">
    <location>
        <begin position="91"/>
        <end position="115"/>
    </location>
</feature>
<dbReference type="Pfam" id="PF17917">
    <property type="entry name" value="RT_RNaseH"/>
    <property type="match status" value="1"/>
</dbReference>
<accession>A0ABV0YJU6</accession>
<evidence type="ECO:0000256" key="5">
    <source>
        <dbReference type="ARBA" id="ARBA00022801"/>
    </source>
</evidence>
<feature type="domain" description="Reverse transcriptase RNase H-like" evidence="8">
    <location>
        <begin position="10"/>
        <end position="86"/>
    </location>
</feature>
<evidence type="ECO:0000313" key="9">
    <source>
        <dbReference type="EMBL" id="MEQ2293895.1"/>
    </source>
</evidence>
<reference evidence="9 10" key="1">
    <citation type="submission" date="2021-06" db="EMBL/GenBank/DDBJ databases">
        <authorList>
            <person name="Palmer J.M."/>
        </authorList>
    </citation>
    <scope>NUCLEOTIDE SEQUENCE [LARGE SCALE GENOMIC DNA]</scope>
    <source>
        <strain evidence="9 10">AS_MEX2019</strain>
        <tissue evidence="9">Muscle</tissue>
    </source>
</reference>
<organism evidence="9 10">
    <name type="scientific">Ameca splendens</name>
    <dbReference type="NCBI Taxonomy" id="208324"/>
    <lineage>
        <taxon>Eukaryota</taxon>
        <taxon>Metazoa</taxon>
        <taxon>Chordata</taxon>
        <taxon>Craniata</taxon>
        <taxon>Vertebrata</taxon>
        <taxon>Euteleostomi</taxon>
        <taxon>Actinopterygii</taxon>
        <taxon>Neopterygii</taxon>
        <taxon>Teleostei</taxon>
        <taxon>Neoteleostei</taxon>
        <taxon>Acanthomorphata</taxon>
        <taxon>Ovalentaria</taxon>
        <taxon>Atherinomorphae</taxon>
        <taxon>Cyprinodontiformes</taxon>
        <taxon>Goodeidae</taxon>
        <taxon>Ameca</taxon>
    </lineage>
</organism>
<dbReference type="Proteomes" id="UP001469553">
    <property type="component" value="Unassembled WGS sequence"/>
</dbReference>
<keyword evidence="10" id="KW-1185">Reference proteome</keyword>
<keyword evidence="2" id="KW-0548">Nucleotidyltransferase</keyword>
<sequence length="115" mass="13108">MLKVSNENGVLVTLWSYTLSSVEKKFPQEEKELAVLARYWSTLKDLAQGQQIKVITQSQVHKYLRKGTMESTKATDARWGRWEDILLDPDLEIGPAQPASKKTPIEPSVKERPPE</sequence>
<evidence type="ECO:0000256" key="7">
    <source>
        <dbReference type="SAM" id="MobiDB-lite"/>
    </source>
</evidence>
<dbReference type="InterPro" id="IPR043502">
    <property type="entry name" value="DNA/RNA_pol_sf"/>
</dbReference>
<keyword evidence="3" id="KW-0540">Nuclease</keyword>
<evidence type="ECO:0000313" key="10">
    <source>
        <dbReference type="Proteomes" id="UP001469553"/>
    </source>
</evidence>
<protein>
    <recommendedName>
        <fullName evidence="8">Reverse transcriptase RNase H-like domain-containing protein</fullName>
    </recommendedName>
</protein>
<keyword evidence="1" id="KW-0808">Transferase</keyword>
<evidence type="ECO:0000256" key="4">
    <source>
        <dbReference type="ARBA" id="ARBA00022759"/>
    </source>
</evidence>
<evidence type="ECO:0000256" key="2">
    <source>
        <dbReference type="ARBA" id="ARBA00022695"/>
    </source>
</evidence>
<evidence type="ECO:0000256" key="3">
    <source>
        <dbReference type="ARBA" id="ARBA00022722"/>
    </source>
</evidence>
<dbReference type="InterPro" id="IPR041373">
    <property type="entry name" value="RT_RNaseH"/>
</dbReference>
<comment type="caution">
    <text evidence="9">The sequence shown here is derived from an EMBL/GenBank/DDBJ whole genome shotgun (WGS) entry which is preliminary data.</text>
</comment>
<dbReference type="SUPFAM" id="SSF56672">
    <property type="entry name" value="DNA/RNA polymerases"/>
    <property type="match status" value="1"/>
</dbReference>
<proteinExistence type="predicted"/>